<organism evidence="2">
    <name type="scientific">Guillardia theta</name>
    <name type="common">Cryptophyte</name>
    <name type="synonym">Cryptomonas phi</name>
    <dbReference type="NCBI Taxonomy" id="55529"/>
    <lineage>
        <taxon>Eukaryota</taxon>
        <taxon>Cryptophyceae</taxon>
        <taxon>Pyrenomonadales</taxon>
        <taxon>Geminigeraceae</taxon>
        <taxon>Guillardia</taxon>
    </lineage>
</organism>
<proteinExistence type="predicted"/>
<feature type="compositionally biased region" description="Polar residues" evidence="1">
    <location>
        <begin position="82"/>
        <end position="91"/>
    </location>
</feature>
<evidence type="ECO:0000313" key="2">
    <source>
        <dbReference type="EMBL" id="CAE2302124.1"/>
    </source>
</evidence>
<dbReference type="EMBL" id="HBKN01021100">
    <property type="protein sequence ID" value="CAE2302129.1"/>
    <property type="molecule type" value="Transcribed_RNA"/>
</dbReference>
<evidence type="ECO:0000256" key="1">
    <source>
        <dbReference type="SAM" id="MobiDB-lite"/>
    </source>
</evidence>
<protein>
    <submittedName>
        <fullName evidence="2">Uncharacterized protein</fullName>
    </submittedName>
</protein>
<dbReference type="EMBL" id="HBKN01021097">
    <property type="protein sequence ID" value="CAE2302124.1"/>
    <property type="molecule type" value="Transcribed_RNA"/>
</dbReference>
<sequence>MCLMAFRCMETVAQSLHTFEEESLPRSVHLAEPANEDVQPVGNKKSRAVLKDDFEQFYGMNLCEHTLYQGNQGMECSRNRRASSGSLQEKQGPSPLNRRFSCYLGQSFSEDHDVLTSASKDNRLLEILQGLAEKNVVEKLQC</sequence>
<evidence type="ECO:0000313" key="3">
    <source>
        <dbReference type="EMBL" id="CAE2302129.1"/>
    </source>
</evidence>
<reference evidence="2" key="1">
    <citation type="submission" date="2021-01" db="EMBL/GenBank/DDBJ databases">
        <authorList>
            <person name="Corre E."/>
            <person name="Pelletier E."/>
            <person name="Niang G."/>
            <person name="Scheremetjew M."/>
            <person name="Finn R."/>
            <person name="Kale V."/>
            <person name="Holt S."/>
            <person name="Cochrane G."/>
            <person name="Meng A."/>
            <person name="Brown T."/>
            <person name="Cohen L."/>
        </authorList>
    </citation>
    <scope>NUCLEOTIDE SEQUENCE</scope>
    <source>
        <strain evidence="2">CCMP 2712</strain>
    </source>
</reference>
<name>A0A6U5ZU31_GUITH</name>
<gene>
    <name evidence="2" type="ORF">GTHE00462_LOCUS16571</name>
    <name evidence="3" type="ORF">GTHE00462_LOCUS16574</name>
</gene>
<dbReference type="AlphaFoldDB" id="A0A6U5ZU31"/>
<accession>A0A6U5ZU31</accession>
<feature type="region of interest" description="Disordered" evidence="1">
    <location>
        <begin position="77"/>
        <end position="96"/>
    </location>
</feature>